<dbReference type="Proteomes" id="UP000053989">
    <property type="component" value="Unassembled WGS sequence"/>
</dbReference>
<protein>
    <submittedName>
        <fullName evidence="1">Uncharacterized protein</fullName>
    </submittedName>
</protein>
<evidence type="ECO:0000313" key="2">
    <source>
        <dbReference type="Proteomes" id="UP000053989"/>
    </source>
</evidence>
<sequence>MHAKIATDLPRHRVFVYNNRQKFTDYPFARLNNSLRTHNDTYCAVREFMKSNTSVVEAPPSSKAPRTLSSWINLRWFFPHSEINCPHTHLQTCYDS</sequence>
<name>A0A0C2ZHB3_9AGAM</name>
<dbReference type="InParanoid" id="A0A0C2ZHB3"/>
<gene>
    <name evidence="1" type="ORF">SCLCIDRAFT_921344</name>
</gene>
<organism evidence="1 2">
    <name type="scientific">Scleroderma citrinum Foug A</name>
    <dbReference type="NCBI Taxonomy" id="1036808"/>
    <lineage>
        <taxon>Eukaryota</taxon>
        <taxon>Fungi</taxon>
        <taxon>Dikarya</taxon>
        <taxon>Basidiomycota</taxon>
        <taxon>Agaricomycotina</taxon>
        <taxon>Agaricomycetes</taxon>
        <taxon>Agaricomycetidae</taxon>
        <taxon>Boletales</taxon>
        <taxon>Sclerodermatineae</taxon>
        <taxon>Sclerodermataceae</taxon>
        <taxon>Scleroderma</taxon>
    </lineage>
</organism>
<dbReference type="HOGENOM" id="CLU_2360987_0_0_1"/>
<reference evidence="2" key="2">
    <citation type="submission" date="2015-01" db="EMBL/GenBank/DDBJ databases">
        <title>Evolutionary Origins and Diversification of the Mycorrhizal Mutualists.</title>
        <authorList>
            <consortium name="DOE Joint Genome Institute"/>
            <consortium name="Mycorrhizal Genomics Consortium"/>
            <person name="Kohler A."/>
            <person name="Kuo A."/>
            <person name="Nagy L.G."/>
            <person name="Floudas D."/>
            <person name="Copeland A."/>
            <person name="Barry K.W."/>
            <person name="Cichocki N."/>
            <person name="Veneault-Fourrey C."/>
            <person name="LaButti K."/>
            <person name="Lindquist E.A."/>
            <person name="Lipzen A."/>
            <person name="Lundell T."/>
            <person name="Morin E."/>
            <person name="Murat C."/>
            <person name="Riley R."/>
            <person name="Ohm R."/>
            <person name="Sun H."/>
            <person name="Tunlid A."/>
            <person name="Henrissat B."/>
            <person name="Grigoriev I.V."/>
            <person name="Hibbett D.S."/>
            <person name="Martin F."/>
        </authorList>
    </citation>
    <scope>NUCLEOTIDE SEQUENCE [LARGE SCALE GENOMIC DNA]</scope>
    <source>
        <strain evidence="2">Foug A</strain>
    </source>
</reference>
<dbReference type="EMBL" id="KN822056">
    <property type="protein sequence ID" value="KIM61048.1"/>
    <property type="molecule type" value="Genomic_DNA"/>
</dbReference>
<dbReference type="AlphaFoldDB" id="A0A0C2ZHB3"/>
<evidence type="ECO:0000313" key="1">
    <source>
        <dbReference type="EMBL" id="KIM61048.1"/>
    </source>
</evidence>
<reference evidence="1 2" key="1">
    <citation type="submission" date="2014-04" db="EMBL/GenBank/DDBJ databases">
        <authorList>
            <consortium name="DOE Joint Genome Institute"/>
            <person name="Kuo A."/>
            <person name="Kohler A."/>
            <person name="Nagy L.G."/>
            <person name="Floudas D."/>
            <person name="Copeland A."/>
            <person name="Barry K.W."/>
            <person name="Cichocki N."/>
            <person name="Veneault-Fourrey C."/>
            <person name="LaButti K."/>
            <person name="Lindquist E.A."/>
            <person name="Lipzen A."/>
            <person name="Lundell T."/>
            <person name="Morin E."/>
            <person name="Murat C."/>
            <person name="Sun H."/>
            <person name="Tunlid A."/>
            <person name="Henrissat B."/>
            <person name="Grigoriev I.V."/>
            <person name="Hibbett D.S."/>
            <person name="Martin F."/>
            <person name="Nordberg H.P."/>
            <person name="Cantor M.N."/>
            <person name="Hua S.X."/>
        </authorList>
    </citation>
    <scope>NUCLEOTIDE SEQUENCE [LARGE SCALE GENOMIC DNA]</scope>
    <source>
        <strain evidence="1 2">Foug A</strain>
    </source>
</reference>
<accession>A0A0C2ZHB3</accession>
<keyword evidence="2" id="KW-1185">Reference proteome</keyword>
<proteinExistence type="predicted"/>